<name>A0A0E9PHA1_ANGAN</name>
<accession>A0A0E9PHA1</accession>
<evidence type="ECO:0000313" key="1">
    <source>
        <dbReference type="EMBL" id="JAH03662.1"/>
    </source>
</evidence>
<dbReference type="EMBL" id="GBXM01104915">
    <property type="protein sequence ID" value="JAH03662.1"/>
    <property type="molecule type" value="Transcribed_RNA"/>
</dbReference>
<dbReference type="AlphaFoldDB" id="A0A0E9PHA1"/>
<reference evidence="1" key="2">
    <citation type="journal article" date="2015" name="Fish Shellfish Immunol.">
        <title>Early steps in the European eel (Anguilla anguilla)-Vibrio vulnificus interaction in the gills: Role of the RtxA13 toxin.</title>
        <authorList>
            <person name="Callol A."/>
            <person name="Pajuelo D."/>
            <person name="Ebbesson L."/>
            <person name="Teles M."/>
            <person name="MacKenzie S."/>
            <person name="Amaro C."/>
        </authorList>
    </citation>
    <scope>NUCLEOTIDE SEQUENCE</scope>
</reference>
<organism evidence="1">
    <name type="scientific">Anguilla anguilla</name>
    <name type="common">European freshwater eel</name>
    <name type="synonym">Muraena anguilla</name>
    <dbReference type="NCBI Taxonomy" id="7936"/>
    <lineage>
        <taxon>Eukaryota</taxon>
        <taxon>Metazoa</taxon>
        <taxon>Chordata</taxon>
        <taxon>Craniata</taxon>
        <taxon>Vertebrata</taxon>
        <taxon>Euteleostomi</taxon>
        <taxon>Actinopterygii</taxon>
        <taxon>Neopterygii</taxon>
        <taxon>Teleostei</taxon>
        <taxon>Anguilliformes</taxon>
        <taxon>Anguillidae</taxon>
        <taxon>Anguilla</taxon>
    </lineage>
</organism>
<reference evidence="1" key="1">
    <citation type="submission" date="2014-11" db="EMBL/GenBank/DDBJ databases">
        <authorList>
            <person name="Amaro Gonzalez C."/>
        </authorList>
    </citation>
    <scope>NUCLEOTIDE SEQUENCE</scope>
</reference>
<protein>
    <submittedName>
        <fullName evidence="1">Uncharacterized protein</fullName>
    </submittedName>
</protein>
<proteinExistence type="predicted"/>
<sequence>MRKEATALQEKAYRTLQSY</sequence>